<dbReference type="Gene3D" id="1.10.1660.10">
    <property type="match status" value="1"/>
</dbReference>
<dbReference type="InterPro" id="IPR009061">
    <property type="entry name" value="DNA-bd_dom_put_sf"/>
</dbReference>
<dbReference type="SMART" id="SM00422">
    <property type="entry name" value="HTH_MERR"/>
    <property type="match status" value="1"/>
</dbReference>
<keyword evidence="1" id="KW-0238">DNA-binding</keyword>
<proteinExistence type="predicted"/>
<feature type="domain" description="HTH merR-type" evidence="2">
    <location>
        <begin position="42"/>
        <end position="110"/>
    </location>
</feature>
<accession>A0ABQ2ETL8</accession>
<dbReference type="EMBL" id="BMMV01000026">
    <property type="protein sequence ID" value="GGK21528.1"/>
    <property type="molecule type" value="Genomic_DNA"/>
</dbReference>
<dbReference type="Proteomes" id="UP000660265">
    <property type="component" value="Unassembled WGS sequence"/>
</dbReference>
<dbReference type="InterPro" id="IPR047057">
    <property type="entry name" value="MerR_fam"/>
</dbReference>
<name>A0ABQ2ETL8_9ACTN</name>
<gene>
    <name evidence="3" type="ORF">GCM10011583_61900</name>
</gene>
<evidence type="ECO:0000256" key="1">
    <source>
        <dbReference type="ARBA" id="ARBA00023125"/>
    </source>
</evidence>
<dbReference type="PANTHER" id="PTHR30204">
    <property type="entry name" value="REDOX-CYCLING DRUG-SENSING TRANSCRIPTIONAL ACTIVATOR SOXR"/>
    <property type="match status" value="1"/>
</dbReference>
<keyword evidence="4" id="KW-1185">Reference proteome</keyword>
<protein>
    <submittedName>
        <fullName evidence="3">MerR family transcriptional regulator</fullName>
    </submittedName>
</protein>
<dbReference type="PROSITE" id="PS50937">
    <property type="entry name" value="HTH_MERR_2"/>
    <property type="match status" value="1"/>
</dbReference>
<dbReference type="PRINTS" id="PR00040">
    <property type="entry name" value="HTHMERR"/>
</dbReference>
<evidence type="ECO:0000313" key="3">
    <source>
        <dbReference type="EMBL" id="GGK21528.1"/>
    </source>
</evidence>
<comment type="caution">
    <text evidence="3">The sequence shown here is derived from an EMBL/GenBank/DDBJ whole genome shotgun (WGS) entry which is preliminary data.</text>
</comment>
<evidence type="ECO:0000259" key="2">
    <source>
        <dbReference type="PROSITE" id="PS50937"/>
    </source>
</evidence>
<dbReference type="Pfam" id="PF13411">
    <property type="entry name" value="MerR_1"/>
    <property type="match status" value="1"/>
</dbReference>
<evidence type="ECO:0000313" key="4">
    <source>
        <dbReference type="Proteomes" id="UP000660265"/>
    </source>
</evidence>
<organism evidence="3 4">
    <name type="scientific">Streptomyces camponoticapitis</name>
    <dbReference type="NCBI Taxonomy" id="1616125"/>
    <lineage>
        <taxon>Bacteria</taxon>
        <taxon>Bacillati</taxon>
        <taxon>Actinomycetota</taxon>
        <taxon>Actinomycetes</taxon>
        <taxon>Kitasatosporales</taxon>
        <taxon>Streptomycetaceae</taxon>
        <taxon>Streptomyces</taxon>
    </lineage>
</organism>
<dbReference type="PANTHER" id="PTHR30204:SF92">
    <property type="entry name" value="HTH-TYPE TRANSCRIPTIONAL REGULATOR ZNTR"/>
    <property type="match status" value="1"/>
</dbReference>
<reference evidence="4" key="1">
    <citation type="journal article" date="2019" name="Int. J. Syst. Evol. Microbiol.">
        <title>The Global Catalogue of Microorganisms (GCM) 10K type strain sequencing project: providing services to taxonomists for standard genome sequencing and annotation.</title>
        <authorList>
            <consortium name="The Broad Institute Genomics Platform"/>
            <consortium name="The Broad Institute Genome Sequencing Center for Infectious Disease"/>
            <person name="Wu L."/>
            <person name="Ma J."/>
        </authorList>
    </citation>
    <scope>NUCLEOTIDE SEQUENCE [LARGE SCALE GENOMIC DNA]</scope>
    <source>
        <strain evidence="4">CGMCC 4.7275</strain>
    </source>
</reference>
<dbReference type="SUPFAM" id="SSF46955">
    <property type="entry name" value="Putative DNA-binding domain"/>
    <property type="match status" value="1"/>
</dbReference>
<dbReference type="InterPro" id="IPR000551">
    <property type="entry name" value="MerR-type_HTH_dom"/>
</dbReference>
<sequence length="306" mass="32790">MPGTGTARRVPIQTVTDELANQASRSLTFESGRIFTVGGMSELRISQLAERTGVPATTLRFYETSGLLPAGRAASGYRLYGEDAVERLAFIGAAKHLGLPLEEIAELLSVRESAACREVKADLRPRIAARLQAAEEKAAELAALAVTLRASLEHLDGLPDRSGRCDPLCGLLAPARLTTGRKTVSRRGGHRVDMAFTPGRRVAEEAAERWRTAPVACSLTGEETTERSAAWHRALAGPRRHEIPDGLRLTLPVNRTQTVAGLAAAEQGCCGFFDFRLHLDGPDLHLEVRAPAEGAGLPAELFADAS</sequence>